<name>I4EZA2_MODI5</name>
<reference evidence="1 2" key="1">
    <citation type="journal article" date="2012" name="J. Bacteriol.">
        <title>Genome Sequence of Radiation-Resistant Modestobacter marinus Strain BC501, a Representative Actinobacterium That Thrives on Calcareous Stone Surfaces.</title>
        <authorList>
            <person name="Normand P."/>
            <person name="Gury J."/>
            <person name="Pujic P."/>
            <person name="Chouaia B."/>
            <person name="Crotti E."/>
            <person name="Brusetti L."/>
            <person name="Daffonchio D."/>
            <person name="Vacherie B."/>
            <person name="Barbe V."/>
            <person name="Medigue C."/>
            <person name="Calteau A."/>
            <person name="Ghodhbane-Gtari F."/>
            <person name="Essoussi I."/>
            <person name="Nouioui I."/>
            <person name="Abbassi-Ghozzi I."/>
            <person name="Gtari M."/>
        </authorList>
    </citation>
    <scope>NUCLEOTIDE SEQUENCE [LARGE SCALE GENOMIC DNA]</scope>
    <source>
        <strain evidence="2">BC 501</strain>
    </source>
</reference>
<dbReference type="STRING" id="477641.MODMU_3302"/>
<dbReference type="KEGG" id="mmar:MODMU_3302"/>
<proteinExistence type="predicted"/>
<dbReference type="HOGENOM" id="CLU_1711164_0_0_11"/>
<sequence length="153" mass="16573">MADGFTVEVRHRDGIVLVVARGDLRGDAEALGNLVGLTLRALDDQPAVISICDVYVHHADGLAALRWLLRQRPAGAPTVVIARSAQRRRLPGLFGGQVAWYPAELHTPWIGVAASLSHRRRHLTGDQLTDPGEEQISRLLWAAARERAVAGPG</sequence>
<protein>
    <submittedName>
        <fullName evidence="1">Uncharacterized protein</fullName>
    </submittedName>
</protein>
<organism evidence="1 2">
    <name type="scientific">Modestobacter italicus (strain DSM 44449 / CECT 9708 / BC 501)</name>
    <dbReference type="NCBI Taxonomy" id="2732864"/>
    <lineage>
        <taxon>Bacteria</taxon>
        <taxon>Bacillati</taxon>
        <taxon>Actinomycetota</taxon>
        <taxon>Actinomycetes</taxon>
        <taxon>Geodermatophilales</taxon>
        <taxon>Geodermatophilaceae</taxon>
        <taxon>Modestobacter</taxon>
    </lineage>
</organism>
<accession>I4EZA2</accession>
<dbReference type="EMBL" id="FO203431">
    <property type="protein sequence ID" value="CCH88715.1"/>
    <property type="molecule type" value="Genomic_DNA"/>
</dbReference>
<dbReference type="Proteomes" id="UP000006461">
    <property type="component" value="Chromosome"/>
</dbReference>
<evidence type="ECO:0000313" key="1">
    <source>
        <dbReference type="EMBL" id="CCH88715.1"/>
    </source>
</evidence>
<gene>
    <name evidence="1" type="ordered locus">MODMU_3302</name>
</gene>
<keyword evidence="2" id="KW-1185">Reference proteome</keyword>
<dbReference type="AlphaFoldDB" id="I4EZA2"/>
<evidence type="ECO:0000313" key="2">
    <source>
        <dbReference type="Proteomes" id="UP000006461"/>
    </source>
</evidence>